<dbReference type="AlphaFoldDB" id="A0AAV2PN66"/>
<dbReference type="PANTHER" id="PTHR24171">
    <property type="entry name" value="ANKYRIN REPEAT DOMAIN-CONTAINING PROTEIN 39-RELATED"/>
    <property type="match status" value="1"/>
</dbReference>
<keyword evidence="2 3" id="KW-0040">ANK repeat</keyword>
<dbReference type="Proteomes" id="UP001497623">
    <property type="component" value="Unassembled WGS sequence"/>
</dbReference>
<evidence type="ECO:0000256" key="1">
    <source>
        <dbReference type="ARBA" id="ARBA00022737"/>
    </source>
</evidence>
<dbReference type="Gene3D" id="1.25.40.20">
    <property type="entry name" value="Ankyrin repeat-containing domain"/>
    <property type="match status" value="2"/>
</dbReference>
<dbReference type="Pfam" id="PF12796">
    <property type="entry name" value="Ank_2"/>
    <property type="match status" value="1"/>
</dbReference>
<dbReference type="PROSITE" id="PS50088">
    <property type="entry name" value="ANK_REPEAT"/>
    <property type="match status" value="3"/>
</dbReference>
<evidence type="ECO:0000256" key="3">
    <source>
        <dbReference type="PROSITE-ProRule" id="PRU00023"/>
    </source>
</evidence>
<keyword evidence="5" id="KW-1185">Reference proteome</keyword>
<feature type="repeat" description="ANK" evidence="3">
    <location>
        <begin position="51"/>
        <end position="83"/>
    </location>
</feature>
<protein>
    <submittedName>
        <fullName evidence="4">Uncharacterized protein</fullName>
    </submittedName>
</protein>
<proteinExistence type="predicted"/>
<dbReference type="InterPro" id="IPR036770">
    <property type="entry name" value="Ankyrin_rpt-contain_sf"/>
</dbReference>
<reference evidence="4 5" key="1">
    <citation type="submission" date="2024-05" db="EMBL/GenBank/DDBJ databases">
        <authorList>
            <person name="Wallberg A."/>
        </authorList>
    </citation>
    <scope>NUCLEOTIDE SEQUENCE [LARGE SCALE GENOMIC DNA]</scope>
</reference>
<dbReference type="SUPFAM" id="SSF48403">
    <property type="entry name" value="Ankyrin repeat"/>
    <property type="match status" value="1"/>
</dbReference>
<dbReference type="InterPro" id="IPR002110">
    <property type="entry name" value="Ankyrin_rpt"/>
</dbReference>
<feature type="repeat" description="ANK" evidence="3">
    <location>
        <begin position="84"/>
        <end position="116"/>
    </location>
</feature>
<keyword evidence="1" id="KW-0677">Repeat</keyword>
<evidence type="ECO:0000313" key="4">
    <source>
        <dbReference type="EMBL" id="CAL4060891.1"/>
    </source>
</evidence>
<feature type="repeat" description="ANK" evidence="3">
    <location>
        <begin position="117"/>
        <end position="149"/>
    </location>
</feature>
<accession>A0AAV2PN66</accession>
<comment type="caution">
    <text evidence="4">The sequence shown here is derived from an EMBL/GenBank/DDBJ whole genome shotgun (WGS) entry which is preliminary data.</text>
</comment>
<organism evidence="4 5">
    <name type="scientific">Meganyctiphanes norvegica</name>
    <name type="common">Northern krill</name>
    <name type="synonym">Thysanopoda norvegica</name>
    <dbReference type="NCBI Taxonomy" id="48144"/>
    <lineage>
        <taxon>Eukaryota</taxon>
        <taxon>Metazoa</taxon>
        <taxon>Ecdysozoa</taxon>
        <taxon>Arthropoda</taxon>
        <taxon>Crustacea</taxon>
        <taxon>Multicrustacea</taxon>
        <taxon>Malacostraca</taxon>
        <taxon>Eumalacostraca</taxon>
        <taxon>Eucarida</taxon>
        <taxon>Euphausiacea</taxon>
        <taxon>Euphausiidae</taxon>
        <taxon>Meganyctiphanes</taxon>
    </lineage>
</organism>
<dbReference type="PROSITE" id="PS50297">
    <property type="entry name" value="ANK_REP_REGION"/>
    <property type="match status" value="3"/>
</dbReference>
<dbReference type="PRINTS" id="PR01415">
    <property type="entry name" value="ANKYRIN"/>
</dbReference>
<sequence length="154" mass="16340">MPNQTVKRENSLDSMRNEELFNAVIAGDVPGVHAALQNGADVNWKSNDDISGVTPLYMACHWGHSTIVEMLVNANADVNMANDYGETPLSVASSIGDSTIVEMLLNANADVNIAQDDGFTPLQTACSFGHSTIVEMLVKSNADVNIANCDGSTP</sequence>
<name>A0AAV2PN66_MEGNR</name>
<dbReference type="EMBL" id="CAXKWB010000449">
    <property type="protein sequence ID" value="CAL4060891.1"/>
    <property type="molecule type" value="Genomic_DNA"/>
</dbReference>
<dbReference type="SMART" id="SM00248">
    <property type="entry name" value="ANK"/>
    <property type="match status" value="4"/>
</dbReference>
<gene>
    <name evidence="4" type="ORF">MNOR_LOCUS1646</name>
</gene>
<evidence type="ECO:0000256" key="2">
    <source>
        <dbReference type="ARBA" id="ARBA00023043"/>
    </source>
</evidence>
<evidence type="ECO:0000313" key="5">
    <source>
        <dbReference type="Proteomes" id="UP001497623"/>
    </source>
</evidence>
<dbReference type="Pfam" id="PF00023">
    <property type="entry name" value="Ank"/>
    <property type="match status" value="1"/>
</dbReference>
<feature type="non-terminal residue" evidence="4">
    <location>
        <position position="154"/>
    </location>
</feature>